<keyword evidence="2" id="KW-1185">Reference proteome</keyword>
<protein>
    <submittedName>
        <fullName evidence="1">Uncharacterized protein</fullName>
    </submittedName>
</protein>
<reference evidence="1 2" key="1">
    <citation type="journal article" date="2019" name="Int. J. Syst. Evol. Microbiol.">
        <title>The Global Catalogue of Microorganisms (GCM) 10K type strain sequencing project: providing services to taxonomists for standard genome sequencing and annotation.</title>
        <authorList>
            <consortium name="The Broad Institute Genomics Platform"/>
            <consortium name="The Broad Institute Genome Sequencing Center for Infectious Disease"/>
            <person name="Wu L."/>
            <person name="Ma J."/>
        </authorList>
    </citation>
    <scope>NUCLEOTIDE SEQUENCE [LARGE SCALE GENOMIC DNA]</scope>
    <source>
        <strain evidence="1 2">RDMS1</strain>
    </source>
</reference>
<name>A0ABD5YT23_9EURY</name>
<dbReference type="EMBL" id="JBHTAX010000001">
    <property type="protein sequence ID" value="MFC7191149.1"/>
    <property type="molecule type" value="Genomic_DNA"/>
</dbReference>
<evidence type="ECO:0000313" key="2">
    <source>
        <dbReference type="Proteomes" id="UP001596417"/>
    </source>
</evidence>
<sequence>MTMHDPLTVVRASTEITLWVPRGAAGDLAAGAMDVLADATPIASVEQLDVVGFRPTATDIRVDLVVNVCVHTVETDATSVETALTDGFGIITADVANVEQ</sequence>
<dbReference type="AlphaFoldDB" id="A0ABD5YT23"/>
<gene>
    <name evidence="1" type="ORF">ACFQL7_15895</name>
</gene>
<proteinExistence type="predicted"/>
<evidence type="ECO:0000313" key="1">
    <source>
        <dbReference type="EMBL" id="MFC7191149.1"/>
    </source>
</evidence>
<dbReference type="Proteomes" id="UP001596417">
    <property type="component" value="Unassembled WGS sequence"/>
</dbReference>
<organism evidence="1 2">
    <name type="scientific">Halocatena marina</name>
    <dbReference type="NCBI Taxonomy" id="2934937"/>
    <lineage>
        <taxon>Archaea</taxon>
        <taxon>Methanobacteriati</taxon>
        <taxon>Methanobacteriota</taxon>
        <taxon>Stenosarchaea group</taxon>
        <taxon>Halobacteria</taxon>
        <taxon>Halobacteriales</taxon>
        <taxon>Natronomonadaceae</taxon>
        <taxon>Halocatena</taxon>
    </lineage>
</organism>
<comment type="caution">
    <text evidence="1">The sequence shown here is derived from an EMBL/GenBank/DDBJ whole genome shotgun (WGS) entry which is preliminary data.</text>
</comment>
<dbReference type="RefSeq" id="WP_248908707.1">
    <property type="nucleotide sequence ID" value="NZ_CP109979.1"/>
</dbReference>
<accession>A0ABD5YT23</accession>
<dbReference type="GeneID" id="76200850"/>